<evidence type="ECO:0000256" key="2">
    <source>
        <dbReference type="ARBA" id="ARBA00022670"/>
    </source>
</evidence>
<comment type="caution">
    <text evidence="5">The sequence shown here is derived from an EMBL/GenBank/DDBJ whole genome shotgun (WGS) entry which is preliminary data.</text>
</comment>
<evidence type="ECO:0000256" key="3">
    <source>
        <dbReference type="ARBA" id="ARBA00022750"/>
    </source>
</evidence>
<name>A0A956N9Y6_UNCEI</name>
<dbReference type="AlphaFoldDB" id="A0A956N9Y6"/>
<dbReference type="InterPro" id="IPR023430">
    <property type="entry name" value="Pept_HybD-like_dom_sf"/>
</dbReference>
<reference evidence="5" key="2">
    <citation type="journal article" date="2021" name="Microbiome">
        <title>Successional dynamics and alternative stable states in a saline activated sludge microbial community over 9 years.</title>
        <authorList>
            <person name="Wang Y."/>
            <person name="Ye J."/>
            <person name="Ju F."/>
            <person name="Liu L."/>
            <person name="Boyd J.A."/>
            <person name="Deng Y."/>
            <person name="Parks D.H."/>
            <person name="Jiang X."/>
            <person name="Yin X."/>
            <person name="Woodcroft B.J."/>
            <person name="Tyson G.W."/>
            <person name="Hugenholtz P."/>
            <person name="Polz M.F."/>
            <person name="Zhang T."/>
        </authorList>
    </citation>
    <scope>NUCLEOTIDE SEQUENCE</scope>
    <source>
        <strain evidence="5">HKST-UBA02</strain>
    </source>
</reference>
<evidence type="ECO:0000313" key="6">
    <source>
        <dbReference type="Proteomes" id="UP000739538"/>
    </source>
</evidence>
<organism evidence="5 6">
    <name type="scientific">Eiseniibacteriota bacterium</name>
    <dbReference type="NCBI Taxonomy" id="2212470"/>
    <lineage>
        <taxon>Bacteria</taxon>
        <taxon>Candidatus Eiseniibacteriota</taxon>
    </lineage>
</organism>
<evidence type="ECO:0000256" key="1">
    <source>
        <dbReference type="ARBA" id="ARBA00006814"/>
    </source>
</evidence>
<dbReference type="SUPFAM" id="SSF53163">
    <property type="entry name" value="HybD-like"/>
    <property type="match status" value="1"/>
</dbReference>
<evidence type="ECO:0000313" key="5">
    <source>
        <dbReference type="EMBL" id="MCA9755395.1"/>
    </source>
</evidence>
<dbReference type="EMBL" id="JAGQHS010000022">
    <property type="protein sequence ID" value="MCA9755395.1"/>
    <property type="molecule type" value="Genomic_DNA"/>
</dbReference>
<evidence type="ECO:0000256" key="4">
    <source>
        <dbReference type="ARBA" id="ARBA00022801"/>
    </source>
</evidence>
<proteinExistence type="inferred from homology"/>
<comment type="similarity">
    <text evidence="1">Belongs to the peptidase A31 family.</text>
</comment>
<dbReference type="Gene3D" id="3.40.50.1450">
    <property type="entry name" value="HybD-like"/>
    <property type="match status" value="1"/>
</dbReference>
<dbReference type="GO" id="GO:0004190">
    <property type="term" value="F:aspartic-type endopeptidase activity"/>
    <property type="evidence" value="ECO:0007669"/>
    <property type="project" value="UniProtKB-KW"/>
</dbReference>
<dbReference type="PANTHER" id="PTHR30302:SF1">
    <property type="entry name" value="HYDROGENASE 2 MATURATION PROTEASE"/>
    <property type="match status" value="1"/>
</dbReference>
<sequence>MDEARWAPIAVVALGDPGRRDEGIPIRILGRVRTLIGEIGCSRTEVRQIAATAGGVDAAGDVTIDQGNLAIDVSPQHGELVQWIEGGTETGRLDPYLQDRERVVLIDAVELGRKPGTVVHWHLSRGRGGLTFIEHYGRPHEMGLDHLAFWLEDDLPPSGLDLIAIQPEDTETGVGLSDTMQARFSTISSQVTALVFRILVEEGW</sequence>
<keyword evidence="2 5" id="KW-0645">Protease</keyword>
<accession>A0A956N9Y6</accession>
<dbReference type="GO" id="GO:0016485">
    <property type="term" value="P:protein processing"/>
    <property type="evidence" value="ECO:0007669"/>
    <property type="project" value="TreeGrafter"/>
</dbReference>
<dbReference type="PANTHER" id="PTHR30302">
    <property type="entry name" value="HYDROGENASE 1 MATURATION PROTEASE"/>
    <property type="match status" value="1"/>
</dbReference>
<keyword evidence="4" id="KW-0378">Hydrolase</keyword>
<keyword evidence="3" id="KW-0064">Aspartyl protease</keyword>
<dbReference type="Proteomes" id="UP000739538">
    <property type="component" value="Unassembled WGS sequence"/>
</dbReference>
<reference evidence="5" key="1">
    <citation type="submission" date="2020-04" db="EMBL/GenBank/DDBJ databases">
        <authorList>
            <person name="Zhang T."/>
        </authorList>
    </citation>
    <scope>NUCLEOTIDE SEQUENCE</scope>
    <source>
        <strain evidence="5">HKST-UBA02</strain>
    </source>
</reference>
<dbReference type="GO" id="GO:0008047">
    <property type="term" value="F:enzyme activator activity"/>
    <property type="evidence" value="ECO:0007669"/>
    <property type="project" value="InterPro"/>
</dbReference>
<dbReference type="NCBIfam" id="TIGR00072">
    <property type="entry name" value="hydrog_prot"/>
    <property type="match status" value="1"/>
</dbReference>
<dbReference type="Pfam" id="PF01750">
    <property type="entry name" value="HycI"/>
    <property type="match status" value="1"/>
</dbReference>
<dbReference type="InterPro" id="IPR000671">
    <property type="entry name" value="Peptidase_A31"/>
</dbReference>
<protein>
    <submittedName>
        <fullName evidence="5">Hydrogenase maturation protease</fullName>
    </submittedName>
</protein>
<gene>
    <name evidence="5" type="ORF">KDA27_06315</name>
</gene>